<dbReference type="PIRSF" id="PIRSF005639">
    <property type="entry name" value="Glut_amidoT_SNO"/>
    <property type="match status" value="1"/>
</dbReference>
<dbReference type="KEGG" id="mefw:F1737_08185"/>
<dbReference type="GO" id="GO:0005829">
    <property type="term" value="C:cytosol"/>
    <property type="evidence" value="ECO:0007669"/>
    <property type="project" value="TreeGrafter"/>
</dbReference>
<keyword evidence="11" id="KW-1185">Reference proteome</keyword>
<comment type="catalytic activity">
    <reaction evidence="7">
        <text>aldehydo-D-ribose 5-phosphate + D-glyceraldehyde 3-phosphate + L-glutamine = pyridoxal 5'-phosphate + L-glutamate + phosphate + 3 H2O + H(+)</text>
        <dbReference type="Rhea" id="RHEA:31507"/>
        <dbReference type="ChEBI" id="CHEBI:15377"/>
        <dbReference type="ChEBI" id="CHEBI:15378"/>
        <dbReference type="ChEBI" id="CHEBI:29985"/>
        <dbReference type="ChEBI" id="CHEBI:43474"/>
        <dbReference type="ChEBI" id="CHEBI:58273"/>
        <dbReference type="ChEBI" id="CHEBI:58359"/>
        <dbReference type="ChEBI" id="CHEBI:59776"/>
        <dbReference type="ChEBI" id="CHEBI:597326"/>
        <dbReference type="EC" id="4.3.3.6"/>
    </reaction>
</comment>
<dbReference type="GO" id="GO:0036381">
    <property type="term" value="F:pyridoxal 5'-phosphate synthase (glutamine hydrolysing) activity"/>
    <property type="evidence" value="ECO:0007669"/>
    <property type="project" value="UniProtKB-UniRule"/>
</dbReference>
<dbReference type="AlphaFoldDB" id="A0AA97FEB9"/>
<evidence type="ECO:0000256" key="9">
    <source>
        <dbReference type="PIRSR" id="PIRSR005639-2"/>
    </source>
</evidence>
<comment type="pathway">
    <text evidence="7">Cofactor biosynthesis; pyridoxal 5'-phosphate biosynthesis.</text>
</comment>
<protein>
    <recommendedName>
        <fullName evidence="7">Pyridoxal 5'-phosphate synthase subunit PdxT</fullName>
        <ecNumber evidence="7">4.3.3.6</ecNumber>
    </recommendedName>
    <alternativeName>
        <fullName evidence="7">Pdx2</fullName>
    </alternativeName>
    <alternativeName>
        <fullName evidence="7">Pyridoxal 5'-phosphate synthase glutaminase subunit</fullName>
        <ecNumber evidence="7">3.5.1.2</ecNumber>
    </alternativeName>
</protein>
<dbReference type="GO" id="GO:0008614">
    <property type="term" value="P:pyridoxine metabolic process"/>
    <property type="evidence" value="ECO:0007669"/>
    <property type="project" value="TreeGrafter"/>
</dbReference>
<dbReference type="Proteomes" id="UP001301797">
    <property type="component" value="Chromosome"/>
</dbReference>
<sequence length="196" mass="21130">MGIKIGVLALQGDVSEHILAFERALLSAGLKTADSSVFELRNSDEIPVCDAIAIPGGESTTISRLIDKNGMRDALVNFKGGFFATCAGMVILSSEADDKRVKPLGIIDISVDRNAFGRQRDSFQMPLEIRGLSAPYDAVFIRAPVAVSAGKDVFVLCKLDSGIVALTQGKHMVLSFHPELTGDTRLHELFLKNLVE</sequence>
<evidence type="ECO:0000256" key="4">
    <source>
        <dbReference type="ARBA" id="ARBA00022962"/>
    </source>
</evidence>
<dbReference type="NCBIfam" id="TIGR03800">
    <property type="entry name" value="PLP_synth_Pdx2"/>
    <property type="match status" value="1"/>
</dbReference>
<comment type="subunit">
    <text evidence="7">In the presence of PdxS, forms a dodecamer of heterodimers. Only shows activity in the heterodimer.</text>
</comment>
<dbReference type="PROSITE" id="PS51130">
    <property type="entry name" value="PDXT_SNO_2"/>
    <property type="match status" value="1"/>
</dbReference>
<dbReference type="CDD" id="cd01749">
    <property type="entry name" value="GATase1_PB"/>
    <property type="match status" value="1"/>
</dbReference>
<dbReference type="EC" id="3.5.1.2" evidence="7"/>
<feature type="active site" description="Nucleophile" evidence="7 8">
    <location>
        <position position="86"/>
    </location>
</feature>
<dbReference type="RefSeq" id="WP_317136093.1">
    <property type="nucleotide sequence ID" value="NZ_CP043875.1"/>
</dbReference>
<keyword evidence="4 7" id="KW-0315">Glutamine amidotransferase</keyword>
<comment type="function">
    <text evidence="7">Catalyzes the hydrolysis of glutamine to glutamate and ammonia as part of the biosynthesis of pyridoxal 5'-phosphate. The resulting ammonia molecule is channeled to the active site of PdxS.</text>
</comment>
<dbReference type="FunFam" id="3.40.50.880:FF:000010">
    <property type="entry name" value="uncharacterized protein LOC100176842 isoform X2"/>
    <property type="match status" value="1"/>
</dbReference>
<keyword evidence="3 7" id="KW-0663">Pyridoxal phosphate</keyword>
<dbReference type="Pfam" id="PF01174">
    <property type="entry name" value="SNO"/>
    <property type="match status" value="1"/>
</dbReference>
<evidence type="ECO:0000256" key="3">
    <source>
        <dbReference type="ARBA" id="ARBA00022898"/>
    </source>
</evidence>
<feature type="active site" description="Charge relay system" evidence="7 8">
    <location>
        <position position="177"/>
    </location>
</feature>
<dbReference type="GO" id="GO:0004359">
    <property type="term" value="F:glutaminase activity"/>
    <property type="evidence" value="ECO:0007669"/>
    <property type="project" value="UniProtKB-UniRule"/>
</dbReference>
<feature type="binding site" evidence="7 9">
    <location>
        <begin position="141"/>
        <end position="142"/>
    </location>
    <ligand>
        <name>L-glutamine</name>
        <dbReference type="ChEBI" id="CHEBI:58359"/>
    </ligand>
</feature>
<dbReference type="PROSITE" id="PS51273">
    <property type="entry name" value="GATASE_TYPE_1"/>
    <property type="match status" value="1"/>
</dbReference>
<evidence type="ECO:0000256" key="2">
    <source>
        <dbReference type="ARBA" id="ARBA00022801"/>
    </source>
</evidence>
<evidence type="ECO:0000256" key="8">
    <source>
        <dbReference type="PIRSR" id="PIRSR005639-1"/>
    </source>
</evidence>
<dbReference type="InterPro" id="IPR021196">
    <property type="entry name" value="PdxT/SNO_CS"/>
</dbReference>
<dbReference type="GO" id="GO:0042823">
    <property type="term" value="P:pyridoxal phosphate biosynthetic process"/>
    <property type="evidence" value="ECO:0007669"/>
    <property type="project" value="UniProtKB-UniRule"/>
</dbReference>
<dbReference type="GO" id="GO:0006543">
    <property type="term" value="P:L-glutamine catabolic process"/>
    <property type="evidence" value="ECO:0007669"/>
    <property type="project" value="UniProtKB-UniRule"/>
</dbReference>
<keyword evidence="2 7" id="KW-0378">Hydrolase</keyword>
<dbReference type="PANTHER" id="PTHR31559">
    <property type="entry name" value="PYRIDOXAL 5'-PHOSPHATE SYNTHASE SUBUNIT SNO"/>
    <property type="match status" value="1"/>
</dbReference>
<gene>
    <name evidence="7 10" type="primary">pdxT</name>
    <name evidence="10" type="ORF">F1737_08185</name>
</gene>
<dbReference type="EMBL" id="CP043875">
    <property type="protein sequence ID" value="WOF16669.1"/>
    <property type="molecule type" value="Genomic_DNA"/>
</dbReference>
<evidence type="ECO:0000256" key="6">
    <source>
        <dbReference type="ARBA" id="ARBA00049534"/>
    </source>
</evidence>
<feature type="binding site" evidence="7 9">
    <location>
        <begin position="57"/>
        <end position="59"/>
    </location>
    <ligand>
        <name>L-glutamine</name>
        <dbReference type="ChEBI" id="CHEBI:58359"/>
    </ligand>
</feature>
<comment type="catalytic activity">
    <reaction evidence="6 7">
        <text>L-glutamine + H2O = L-glutamate + NH4(+)</text>
        <dbReference type="Rhea" id="RHEA:15889"/>
        <dbReference type="ChEBI" id="CHEBI:15377"/>
        <dbReference type="ChEBI" id="CHEBI:28938"/>
        <dbReference type="ChEBI" id="CHEBI:29985"/>
        <dbReference type="ChEBI" id="CHEBI:58359"/>
        <dbReference type="EC" id="3.5.1.2"/>
    </reaction>
</comment>
<evidence type="ECO:0000256" key="5">
    <source>
        <dbReference type="ARBA" id="ARBA00023239"/>
    </source>
</evidence>
<keyword evidence="5 7" id="KW-0456">Lyase</keyword>
<comment type="similarity">
    <text evidence="1 7">Belongs to the glutaminase PdxT/SNO family.</text>
</comment>
<dbReference type="GO" id="GO:1903600">
    <property type="term" value="C:glutaminase complex"/>
    <property type="evidence" value="ECO:0007669"/>
    <property type="project" value="TreeGrafter"/>
</dbReference>
<dbReference type="EC" id="4.3.3.6" evidence="7"/>
<evidence type="ECO:0000313" key="11">
    <source>
        <dbReference type="Proteomes" id="UP001301797"/>
    </source>
</evidence>
<evidence type="ECO:0000256" key="1">
    <source>
        <dbReference type="ARBA" id="ARBA00008345"/>
    </source>
</evidence>
<reference evidence="10 11" key="1">
    <citation type="submission" date="2019-09" db="EMBL/GenBank/DDBJ databases">
        <title>The complete genome of Methanoplanus sp. FWC-SCC4.</title>
        <authorList>
            <person name="Chen S.-C."/>
            <person name="Zhou Y.-Z."/>
            <person name="Lai M.-C."/>
        </authorList>
    </citation>
    <scope>NUCLEOTIDE SEQUENCE [LARGE SCALE GENOMIC DNA]</scope>
    <source>
        <strain evidence="10 11">FWC-SCC4</strain>
    </source>
</reference>
<dbReference type="PROSITE" id="PS01236">
    <property type="entry name" value="PDXT_SNO_1"/>
    <property type="match status" value="1"/>
</dbReference>
<dbReference type="SUPFAM" id="SSF52317">
    <property type="entry name" value="Class I glutamine amidotransferase-like"/>
    <property type="match status" value="1"/>
</dbReference>
<organism evidence="10 11">
    <name type="scientific">Methanochimaera problematica</name>
    <dbReference type="NCBI Taxonomy" id="2609417"/>
    <lineage>
        <taxon>Archaea</taxon>
        <taxon>Methanobacteriati</taxon>
        <taxon>Methanobacteriota</taxon>
        <taxon>Stenosarchaea group</taxon>
        <taxon>Methanomicrobia</taxon>
        <taxon>Methanomicrobiales</taxon>
        <taxon>Methanomicrobiaceae</taxon>
        <taxon>Methanochimaera</taxon>
    </lineage>
</organism>
<dbReference type="GeneID" id="85230134"/>
<proteinExistence type="inferred from homology"/>
<dbReference type="InterPro" id="IPR029062">
    <property type="entry name" value="Class_I_gatase-like"/>
</dbReference>
<evidence type="ECO:0000313" key="10">
    <source>
        <dbReference type="EMBL" id="WOF16669.1"/>
    </source>
</evidence>
<accession>A0AA97FEB9</accession>
<feature type="binding site" evidence="7 9">
    <location>
        <position position="113"/>
    </location>
    <ligand>
        <name>L-glutamine</name>
        <dbReference type="ChEBI" id="CHEBI:58359"/>
    </ligand>
</feature>
<dbReference type="InterPro" id="IPR002161">
    <property type="entry name" value="PdxT/SNO"/>
</dbReference>
<dbReference type="Gene3D" id="3.40.50.880">
    <property type="match status" value="1"/>
</dbReference>
<name>A0AA97FEB9_9EURY</name>
<feature type="active site" description="Charge relay system" evidence="7 8">
    <location>
        <position position="179"/>
    </location>
</feature>
<evidence type="ECO:0000256" key="7">
    <source>
        <dbReference type="HAMAP-Rule" id="MF_01615"/>
    </source>
</evidence>
<dbReference type="PANTHER" id="PTHR31559:SF0">
    <property type="entry name" value="PYRIDOXAL 5'-PHOSPHATE SYNTHASE SUBUNIT SNO1-RELATED"/>
    <property type="match status" value="1"/>
</dbReference>
<dbReference type="HAMAP" id="MF_01615">
    <property type="entry name" value="PdxT"/>
    <property type="match status" value="1"/>
</dbReference>